<dbReference type="Proteomes" id="UP000051494">
    <property type="component" value="Unassembled WGS sequence"/>
</dbReference>
<proteinExistence type="inferred from homology"/>
<dbReference type="EMBL" id="LKHV02000001">
    <property type="protein sequence ID" value="MCS5707528.1"/>
    <property type="molecule type" value="Genomic_DNA"/>
</dbReference>
<dbReference type="RefSeq" id="WP_057623404.1">
    <property type="nucleotide sequence ID" value="NZ_LKHV02000001.1"/>
</dbReference>
<sequence length="250" mass="28482">MSRLSVIIVTKNEAHNIQACLASVQFADEIIIFDSGSTDDTVAIASAYTPHITVTDWPGDGPQKNRALQKATGDWILCLDADERVSENLKQEILATLTHTSFDAFEIPYQSSYCGKMIRFGDWRNEKHLRLFRRDKGRFTEDIVHCHAQINGSIGLLKHSIHHHPFHSLEHLLHKLNDYSTQSARHKFESGKKAGFTTALAHASWAFIRGYIIKYGFLDGKEGFMLAFSNAQGTYYRYLKLMYLWKNASQ</sequence>
<dbReference type="OrthoDB" id="9815923at2"/>
<keyword evidence="3" id="KW-0808">Transferase</keyword>
<evidence type="ECO:0000313" key="3">
    <source>
        <dbReference type="EMBL" id="KRG19531.1"/>
    </source>
</evidence>
<dbReference type="EMBL" id="LKHV01000002">
    <property type="protein sequence ID" value="KRG19531.1"/>
    <property type="molecule type" value="Genomic_DNA"/>
</dbReference>
<evidence type="ECO:0000313" key="5">
    <source>
        <dbReference type="Proteomes" id="UP000051494"/>
    </source>
</evidence>
<evidence type="ECO:0000313" key="4">
    <source>
        <dbReference type="EMBL" id="MCS5707528.1"/>
    </source>
</evidence>
<dbReference type="STRING" id="437022.CC99x_00543"/>
<comment type="caution">
    <text evidence="3">The sequence shown here is derived from an EMBL/GenBank/DDBJ whole genome shotgun (WGS) entry which is preliminary data.</text>
</comment>
<dbReference type="GO" id="GO:0016757">
    <property type="term" value="F:glycosyltransferase activity"/>
    <property type="evidence" value="ECO:0007669"/>
    <property type="project" value="UniProtKB-KW"/>
</dbReference>
<feature type="domain" description="Glycosyltransferase 2-like" evidence="2">
    <location>
        <begin position="5"/>
        <end position="105"/>
    </location>
</feature>
<dbReference type="Pfam" id="PF00535">
    <property type="entry name" value="Glycos_transf_2"/>
    <property type="match status" value="1"/>
</dbReference>
<dbReference type="PATRIC" id="fig|1590042.3.peg.561"/>
<name>A0A0Q9YG55_9GAMM</name>
<organism evidence="3">
    <name type="scientific">Candidatus Berkiella cookevillensis</name>
    <dbReference type="NCBI Taxonomy" id="437022"/>
    <lineage>
        <taxon>Bacteria</taxon>
        <taxon>Pseudomonadati</taxon>
        <taxon>Pseudomonadota</taxon>
        <taxon>Gammaproteobacteria</taxon>
        <taxon>Candidatus Berkiellales</taxon>
        <taxon>Candidatus Berkiellaceae</taxon>
        <taxon>Candidatus Berkiella</taxon>
    </lineage>
</organism>
<evidence type="ECO:0000259" key="2">
    <source>
        <dbReference type="Pfam" id="PF00535"/>
    </source>
</evidence>
<reference evidence="4" key="2">
    <citation type="journal article" date="2016" name="Genome Announc.">
        <title>Draft Genome Sequences of Two Novel Amoeba-Resistant Intranuclear Bacteria, 'Candidatus Berkiella cookevillensis' and 'Candidatus Berkiella aquae'.</title>
        <authorList>
            <person name="Mehari Y.T."/>
            <person name="Arivett B.A."/>
            <person name="Farone A.L."/>
            <person name="Gunderson J.H."/>
            <person name="Farone M.B."/>
        </authorList>
    </citation>
    <scope>NUCLEOTIDE SEQUENCE</scope>
    <source>
        <strain evidence="4">CC99</strain>
    </source>
</reference>
<dbReference type="SUPFAM" id="SSF53448">
    <property type="entry name" value="Nucleotide-diphospho-sugar transferases"/>
    <property type="match status" value="1"/>
</dbReference>
<reference evidence="3" key="1">
    <citation type="submission" date="2015-09" db="EMBL/GenBank/DDBJ databases">
        <title>Draft Genome Sequences of Two Novel Amoeba-resistant Intranuclear Bacteria, Candidatus Berkiella cookevillensis and Candidatus Berkiella aquae.</title>
        <authorList>
            <person name="Mehari Y.T."/>
            <person name="Arivett B.A."/>
            <person name="Farone A.L."/>
            <person name="Gunderson J.H."/>
            <person name="Farone M.B."/>
        </authorList>
    </citation>
    <scope>NUCLEOTIDE SEQUENCE [LARGE SCALE GENOMIC DNA]</scope>
    <source>
        <strain evidence="3">CC99</strain>
    </source>
</reference>
<dbReference type="PANTHER" id="PTHR43630:SF2">
    <property type="entry name" value="GLYCOSYLTRANSFERASE"/>
    <property type="match status" value="1"/>
</dbReference>
<accession>A0A0Q9YG55</accession>
<comment type="similarity">
    <text evidence="1">Belongs to the glycosyltransferase 2 family. WaaE/KdtX subfamily.</text>
</comment>
<dbReference type="Gene3D" id="3.90.550.10">
    <property type="entry name" value="Spore Coat Polysaccharide Biosynthesis Protein SpsA, Chain A"/>
    <property type="match status" value="1"/>
</dbReference>
<dbReference type="EC" id="2.4.1.-" evidence="3"/>
<dbReference type="CDD" id="cd02511">
    <property type="entry name" value="Beta4Glucosyltransferase"/>
    <property type="match status" value="1"/>
</dbReference>
<gene>
    <name evidence="3" type="primary">sunS</name>
    <name evidence="4" type="ORF">CC99x_001275</name>
    <name evidence="3" type="ORF">CC99x_00543</name>
</gene>
<evidence type="ECO:0000256" key="1">
    <source>
        <dbReference type="ARBA" id="ARBA00038494"/>
    </source>
</evidence>
<keyword evidence="3" id="KW-0328">Glycosyltransferase</keyword>
<keyword evidence="5" id="KW-1185">Reference proteome</keyword>
<dbReference type="InterPro" id="IPR029044">
    <property type="entry name" value="Nucleotide-diphossugar_trans"/>
</dbReference>
<dbReference type="AlphaFoldDB" id="A0A0Q9YG55"/>
<dbReference type="InterPro" id="IPR001173">
    <property type="entry name" value="Glyco_trans_2-like"/>
</dbReference>
<dbReference type="PANTHER" id="PTHR43630">
    <property type="entry name" value="POLY-BETA-1,6-N-ACETYL-D-GLUCOSAMINE SYNTHASE"/>
    <property type="match status" value="1"/>
</dbReference>
<reference evidence="4" key="3">
    <citation type="submission" date="2021-06" db="EMBL/GenBank/DDBJ databases">
        <title>Genomic Description and Analysis of Intracellular Bacteria, Candidatus Berkiella cookevillensis and Candidatus Berkiella aquae.</title>
        <authorList>
            <person name="Kidane D.T."/>
            <person name="Mehari Y.T."/>
            <person name="Rice F.C."/>
            <person name="Arivett B.A."/>
            <person name="Farone A.L."/>
            <person name="Berk S.G."/>
            <person name="Farone M.B."/>
        </authorList>
    </citation>
    <scope>NUCLEOTIDE SEQUENCE</scope>
    <source>
        <strain evidence="4">CC99</strain>
    </source>
</reference>
<protein>
    <submittedName>
        <fullName evidence="4">Glycosyltransferase family 2 protein</fullName>
    </submittedName>
    <submittedName>
        <fullName evidence="3">SPBc2 prophage-derived glycosyltransferase SunS</fullName>
        <ecNumber evidence="3">2.4.1.-</ecNumber>
    </submittedName>
</protein>